<organism evidence="1 2">
    <name type="scientific">Spiromyces aspiralis</name>
    <dbReference type="NCBI Taxonomy" id="68401"/>
    <lineage>
        <taxon>Eukaryota</taxon>
        <taxon>Fungi</taxon>
        <taxon>Fungi incertae sedis</taxon>
        <taxon>Zoopagomycota</taxon>
        <taxon>Kickxellomycotina</taxon>
        <taxon>Kickxellomycetes</taxon>
        <taxon>Kickxellales</taxon>
        <taxon>Kickxellaceae</taxon>
        <taxon>Spiromyces</taxon>
    </lineage>
</organism>
<sequence length="145" mass="16363">MDTDAYNEQDTAGLDFEGRLWQGPQQSTSSLLALSCECHIEGMSCQRVFHESIDPTLDFFYRPHTISALVAIVSGLLYVAIYTDDSNVQLNTKWALSAISIIFVIIGIILFRDGPFIRPHPAFWRAVLALNVLYEMCLIFLLFQA</sequence>
<dbReference type="EMBL" id="JAMZIH010000342">
    <property type="protein sequence ID" value="KAJ1679501.1"/>
    <property type="molecule type" value="Genomic_DNA"/>
</dbReference>
<keyword evidence="2" id="KW-1185">Reference proteome</keyword>
<feature type="non-terminal residue" evidence="1">
    <location>
        <position position="145"/>
    </location>
</feature>
<reference evidence="1" key="1">
    <citation type="submission" date="2022-06" db="EMBL/GenBank/DDBJ databases">
        <title>Phylogenomic reconstructions and comparative analyses of Kickxellomycotina fungi.</title>
        <authorList>
            <person name="Reynolds N.K."/>
            <person name="Stajich J.E."/>
            <person name="Barry K."/>
            <person name="Grigoriev I.V."/>
            <person name="Crous P."/>
            <person name="Smith M.E."/>
        </authorList>
    </citation>
    <scope>NUCLEOTIDE SEQUENCE</scope>
    <source>
        <strain evidence="1">RSA 2271</strain>
    </source>
</reference>
<gene>
    <name evidence="1" type="ORF">EV182_001917</name>
</gene>
<protein>
    <submittedName>
        <fullName evidence="1">Uncharacterized protein</fullName>
    </submittedName>
</protein>
<accession>A0ACC1HV18</accession>
<evidence type="ECO:0000313" key="1">
    <source>
        <dbReference type="EMBL" id="KAJ1679501.1"/>
    </source>
</evidence>
<evidence type="ECO:0000313" key="2">
    <source>
        <dbReference type="Proteomes" id="UP001145114"/>
    </source>
</evidence>
<name>A0ACC1HV18_9FUNG</name>
<dbReference type="Proteomes" id="UP001145114">
    <property type="component" value="Unassembled WGS sequence"/>
</dbReference>
<proteinExistence type="predicted"/>
<comment type="caution">
    <text evidence="1">The sequence shown here is derived from an EMBL/GenBank/DDBJ whole genome shotgun (WGS) entry which is preliminary data.</text>
</comment>